<keyword evidence="5" id="KW-1185">Reference proteome</keyword>
<comment type="similarity">
    <text evidence="1">Belongs to the peptidase S12 family.</text>
</comment>
<organism evidence="4 5">
    <name type="scientific">Corynespora cassiicola Philippines</name>
    <dbReference type="NCBI Taxonomy" id="1448308"/>
    <lineage>
        <taxon>Eukaryota</taxon>
        <taxon>Fungi</taxon>
        <taxon>Dikarya</taxon>
        <taxon>Ascomycota</taxon>
        <taxon>Pezizomycotina</taxon>
        <taxon>Dothideomycetes</taxon>
        <taxon>Pleosporomycetidae</taxon>
        <taxon>Pleosporales</taxon>
        <taxon>Corynesporascaceae</taxon>
        <taxon>Corynespora</taxon>
    </lineage>
</organism>
<dbReference type="EMBL" id="KZ678129">
    <property type="protein sequence ID" value="PSN73639.1"/>
    <property type="molecule type" value="Genomic_DNA"/>
</dbReference>
<dbReference type="Proteomes" id="UP000240883">
    <property type="component" value="Unassembled WGS sequence"/>
</dbReference>
<evidence type="ECO:0000259" key="3">
    <source>
        <dbReference type="Pfam" id="PF11954"/>
    </source>
</evidence>
<dbReference type="InterPro" id="IPR021860">
    <property type="entry name" value="Peptidase_S12_Pab87-rel_C"/>
</dbReference>
<sequence>MIATDIVQRLHASHTEINQIREISGNAGMSIGVMHGGFVIHQAHLGYQDVAQRVPPNSKTVYEIASLTKAIISLCLSLLVESGDLDWDTSLRELLPDYVPRNKISKLPHDEVNLVDVLAHRHGLTQRNMYRMQGHATVLMDVEETLNVFSDLEPIKEFRSTMTYNNWGYGVAGSILENISGMSVGEFALKNIFDPLGMSRTTLSDPCDNNCARTYVSLTNGTPFEVPRPPFSDGKLLASTSAYKSTLDDLMTLYGFMMKSSWEQQHETPVTLNSTMPNMAGLWKSHIAIDENSGYGLGWVVTNLPVSCGLIGINLNMVDVMPTVAKGISPTHLIYHQGSGVGALSAVYLLPESQSVVVVLSNSLDLCDSSDWVAQMLLEFLVNSPEHNDYVHWAKVASNNSINQMPQMHERLRTEQILGTKPKPLQKYVGRYWNKLHNFRLDVSIHECRLRVTVQGFEQVHYDLDHYHYDCFMAFFAMAVIGFHKFNFNANDVDVIESVNWAYDKNVPGGEVFHRSEKVLTSPKL</sequence>
<reference evidence="4 5" key="1">
    <citation type="journal article" date="2018" name="Front. Microbiol.">
        <title>Genome-Wide Analysis of Corynespora cassiicola Leaf Fall Disease Putative Effectors.</title>
        <authorList>
            <person name="Lopez D."/>
            <person name="Ribeiro S."/>
            <person name="Label P."/>
            <person name="Fumanal B."/>
            <person name="Venisse J.S."/>
            <person name="Kohler A."/>
            <person name="de Oliveira R.R."/>
            <person name="Labutti K."/>
            <person name="Lipzen A."/>
            <person name="Lail K."/>
            <person name="Bauer D."/>
            <person name="Ohm R.A."/>
            <person name="Barry K.W."/>
            <person name="Spatafora J."/>
            <person name="Grigoriev I.V."/>
            <person name="Martin F.M."/>
            <person name="Pujade-Renaud V."/>
        </authorList>
    </citation>
    <scope>NUCLEOTIDE SEQUENCE [LARGE SCALE GENOMIC DNA]</scope>
    <source>
        <strain evidence="4 5">Philippines</strain>
    </source>
</reference>
<dbReference type="STRING" id="1448308.A0A2T2P7N0"/>
<evidence type="ECO:0000256" key="1">
    <source>
        <dbReference type="ARBA" id="ARBA00038215"/>
    </source>
</evidence>
<dbReference type="PANTHER" id="PTHR46825">
    <property type="entry name" value="D-ALANYL-D-ALANINE-CARBOXYPEPTIDASE/ENDOPEPTIDASE AMPH"/>
    <property type="match status" value="1"/>
</dbReference>
<dbReference type="SUPFAM" id="SSF56601">
    <property type="entry name" value="beta-lactamase/transpeptidase-like"/>
    <property type="match status" value="1"/>
</dbReference>
<evidence type="ECO:0000313" key="4">
    <source>
        <dbReference type="EMBL" id="PSN73639.1"/>
    </source>
</evidence>
<gene>
    <name evidence="4" type="ORF">BS50DRAFT_597129</name>
</gene>
<proteinExistence type="inferred from homology"/>
<name>A0A2T2P7N0_CORCC</name>
<accession>A0A2T2P7N0</accession>
<evidence type="ECO:0000259" key="2">
    <source>
        <dbReference type="Pfam" id="PF00144"/>
    </source>
</evidence>
<protein>
    <submittedName>
        <fullName evidence="4">Beta-lactamase/transpeptidase-like protein</fullName>
    </submittedName>
</protein>
<feature type="domain" description="Beta-lactamase-related" evidence="2">
    <location>
        <begin position="25"/>
        <end position="365"/>
    </location>
</feature>
<feature type="domain" description="Peptidase S12 Pab87-related C-terminal" evidence="3">
    <location>
        <begin position="420"/>
        <end position="502"/>
    </location>
</feature>
<dbReference type="Pfam" id="PF11954">
    <property type="entry name" value="DUF3471"/>
    <property type="match status" value="1"/>
</dbReference>
<dbReference type="InterPro" id="IPR012338">
    <property type="entry name" value="Beta-lactam/transpept-like"/>
</dbReference>
<dbReference type="OrthoDB" id="5946976at2759"/>
<evidence type="ECO:0000313" key="5">
    <source>
        <dbReference type="Proteomes" id="UP000240883"/>
    </source>
</evidence>
<dbReference type="Pfam" id="PF00144">
    <property type="entry name" value="Beta-lactamase"/>
    <property type="match status" value="1"/>
</dbReference>
<dbReference type="InterPro" id="IPR001466">
    <property type="entry name" value="Beta-lactam-related"/>
</dbReference>
<dbReference type="Gene3D" id="3.40.710.10">
    <property type="entry name" value="DD-peptidase/beta-lactamase superfamily"/>
    <property type="match status" value="1"/>
</dbReference>
<dbReference type="PANTHER" id="PTHR46825:SF14">
    <property type="entry name" value="BETA-LACTAMASE-RELATED DOMAIN-CONTAINING PROTEIN"/>
    <property type="match status" value="1"/>
</dbReference>
<dbReference type="AlphaFoldDB" id="A0A2T2P7N0"/>
<dbReference type="InterPro" id="IPR050491">
    <property type="entry name" value="AmpC-like"/>
</dbReference>